<dbReference type="InterPro" id="IPR029063">
    <property type="entry name" value="SAM-dependent_MTases_sf"/>
</dbReference>
<dbReference type="SUPFAM" id="SSF53335">
    <property type="entry name" value="S-adenosyl-L-methionine-dependent methyltransferases"/>
    <property type="match status" value="1"/>
</dbReference>
<sequence length="395" mass="45033">MNPLLLHKEVQEFITKKSEGALDISTLILSGSPFEGISGKELAQQIQGKRKAKRKLPTWHDKNKIYYPPTLNLEQTSSEITALYKSKLVSGTSLIDLTGGFGIDDYFFAKHITTVIHCELNTSLSKIASHNFEILEQKNIQTIIGDGLDILKDHNTLDWIYIDPSRRHDSKGKVFFLEDCLPDVPSNLDLLFKKSKNILIKTSPLLDIQMGSKALQNIKEIHVVAVENEVKELIWILDKTYTEDIKIMTINIQKTVHQEFSFFLKDEARQSANMGLPMTYLYEPNAAILKSGSFQSIATTFELTKLHINSHLYTSDHKIDFPGRRFEVIAVYPYQKKVLSKIGITKANITIRNFQESVATLRKKFKIKDGGDDYLFFTTSYDNKKVVIHCKKLNS</sequence>
<gene>
    <name evidence="3" type="ORF">ATO12_13510</name>
</gene>
<dbReference type="STRING" id="1317122.ATO12_13510"/>
<dbReference type="Pfam" id="PF22013">
    <property type="entry name" value="PG_1098_Fer"/>
    <property type="match status" value="1"/>
</dbReference>
<dbReference type="InterPro" id="IPR054168">
    <property type="entry name" value="PG_1098_Fer"/>
</dbReference>
<keyword evidence="3" id="KW-0808">Transferase</keyword>
<dbReference type="eggNOG" id="COG2265">
    <property type="taxonomic scope" value="Bacteria"/>
</dbReference>
<proteinExistence type="predicted"/>
<dbReference type="AlphaFoldDB" id="A0A023BV97"/>
<protein>
    <submittedName>
        <fullName evidence="3">SAM-dependent methyltransferase</fullName>
    </submittedName>
</protein>
<dbReference type="OrthoDB" id="1000417at2"/>
<feature type="domain" description="THUMP-like" evidence="1">
    <location>
        <begin position="323"/>
        <end position="392"/>
    </location>
</feature>
<feature type="domain" description="PG-1098 ferredoxin-like" evidence="2">
    <location>
        <begin position="280"/>
        <end position="322"/>
    </location>
</feature>
<evidence type="ECO:0000259" key="2">
    <source>
        <dbReference type="Pfam" id="PF22013"/>
    </source>
</evidence>
<accession>A0A023BV97</accession>
<dbReference type="Gene3D" id="3.40.50.150">
    <property type="entry name" value="Vaccinia Virus protein VP39"/>
    <property type="match status" value="1"/>
</dbReference>
<evidence type="ECO:0000259" key="1">
    <source>
        <dbReference type="Pfam" id="PF18096"/>
    </source>
</evidence>
<dbReference type="GO" id="GO:0032259">
    <property type="term" value="P:methylation"/>
    <property type="evidence" value="ECO:0007669"/>
    <property type="project" value="UniProtKB-KW"/>
</dbReference>
<comment type="caution">
    <text evidence="3">The sequence shown here is derived from an EMBL/GenBank/DDBJ whole genome shotgun (WGS) entry which is preliminary data.</text>
</comment>
<organism evidence="3 4">
    <name type="scientific">Aquimarina atlantica</name>
    <dbReference type="NCBI Taxonomy" id="1317122"/>
    <lineage>
        <taxon>Bacteria</taxon>
        <taxon>Pseudomonadati</taxon>
        <taxon>Bacteroidota</taxon>
        <taxon>Flavobacteriia</taxon>
        <taxon>Flavobacteriales</taxon>
        <taxon>Flavobacteriaceae</taxon>
        <taxon>Aquimarina</taxon>
    </lineage>
</organism>
<dbReference type="Pfam" id="PF18096">
    <property type="entry name" value="Thump_like"/>
    <property type="match status" value="1"/>
</dbReference>
<reference evidence="3 4" key="1">
    <citation type="submission" date="2014-04" db="EMBL/GenBank/DDBJ databases">
        <title>Aquimarina sp. 22II-S11-z7 Genome Sequencing.</title>
        <authorList>
            <person name="Lai Q."/>
        </authorList>
    </citation>
    <scope>NUCLEOTIDE SEQUENCE [LARGE SCALE GENOMIC DNA]</scope>
    <source>
        <strain evidence="3 4">22II-S11-z7</strain>
    </source>
</reference>
<evidence type="ECO:0000313" key="3">
    <source>
        <dbReference type="EMBL" id="EZH73900.1"/>
    </source>
</evidence>
<dbReference type="EMBL" id="AQRA01000004">
    <property type="protein sequence ID" value="EZH73900.1"/>
    <property type="molecule type" value="Genomic_DNA"/>
</dbReference>
<dbReference type="InterPro" id="IPR041497">
    <property type="entry name" value="Thump-like"/>
</dbReference>
<evidence type="ECO:0000313" key="4">
    <source>
        <dbReference type="Proteomes" id="UP000023541"/>
    </source>
</evidence>
<dbReference type="Proteomes" id="UP000023541">
    <property type="component" value="Unassembled WGS sequence"/>
</dbReference>
<dbReference type="Gene3D" id="1.10.10.1110">
    <property type="entry name" value="Methyltransferase PG1098, N-terminal domain"/>
    <property type="match status" value="1"/>
</dbReference>
<name>A0A023BV97_9FLAO</name>
<dbReference type="RefSeq" id="WP_034241432.1">
    <property type="nucleotide sequence ID" value="NZ_AQRA01000004.1"/>
</dbReference>
<keyword evidence="4" id="KW-1185">Reference proteome</keyword>
<keyword evidence="3" id="KW-0489">Methyltransferase</keyword>
<dbReference type="GO" id="GO:0008168">
    <property type="term" value="F:methyltransferase activity"/>
    <property type="evidence" value="ECO:0007669"/>
    <property type="project" value="UniProtKB-KW"/>
</dbReference>